<accession>A0A2S2KTF1</accession>
<evidence type="ECO:0000313" key="1">
    <source>
        <dbReference type="EMBL" id="GBH34922.1"/>
    </source>
</evidence>
<organism evidence="1 2">
    <name type="scientific">Nitrosopumilus zosterae</name>
    <dbReference type="NCBI Taxonomy" id="718286"/>
    <lineage>
        <taxon>Archaea</taxon>
        <taxon>Nitrososphaerota</taxon>
        <taxon>Nitrososphaeria</taxon>
        <taxon>Nitrosopumilales</taxon>
        <taxon>Nitrosopumilaceae</taxon>
        <taxon>Nitrosopumilus</taxon>
    </lineage>
</organism>
<dbReference type="Proteomes" id="UP000245829">
    <property type="component" value="Unassembled WGS sequence"/>
</dbReference>
<sequence length="75" mass="8686">MICIGIGYIHEYRMKIKCGCHCIKCNGTDLESNRISEIEKDGYFDMHHTCNQCNTHFDHLDGETFSICEKCNYSS</sequence>
<protein>
    <submittedName>
        <fullName evidence="1">Uncharacterized protein</fullName>
    </submittedName>
</protein>
<reference evidence="1 2" key="1">
    <citation type="submission" date="2018-05" db="EMBL/GenBank/DDBJ databases">
        <title>genome sequencing of Nitrosopumilus sp. NM25.</title>
        <authorList>
            <person name="Mori K."/>
            <person name="Nakagawa T."/>
        </authorList>
    </citation>
    <scope>NUCLEOTIDE SEQUENCE [LARGE SCALE GENOMIC DNA]</scope>
    <source>
        <strain evidence="1 2">NM25</strain>
    </source>
</reference>
<comment type="caution">
    <text evidence="1">The sequence shown here is derived from an EMBL/GenBank/DDBJ whole genome shotgun (WGS) entry which is preliminary data.</text>
</comment>
<dbReference type="EMBL" id="BGKI01000010">
    <property type="protein sequence ID" value="GBH34922.1"/>
    <property type="molecule type" value="Genomic_DNA"/>
</dbReference>
<dbReference type="AlphaFoldDB" id="A0A2S2KTF1"/>
<keyword evidence="2" id="KW-1185">Reference proteome</keyword>
<name>A0A2S2KTF1_9ARCH</name>
<evidence type="ECO:0000313" key="2">
    <source>
        <dbReference type="Proteomes" id="UP000245829"/>
    </source>
</evidence>
<gene>
    <name evidence="1" type="ORF">NZNM25_17130</name>
</gene>
<proteinExistence type="predicted"/>